<evidence type="ECO:0000313" key="1">
    <source>
        <dbReference type="EMBL" id="ADB42360.1"/>
    </source>
</evidence>
<dbReference type="PANTHER" id="PTHR45947:SF3">
    <property type="entry name" value="SULFOQUINOVOSYL TRANSFERASE SQD2"/>
    <property type="match status" value="1"/>
</dbReference>
<dbReference type="KEGG" id="sli:Slin_6402"/>
<dbReference type="Proteomes" id="UP000002028">
    <property type="component" value="Chromosome"/>
</dbReference>
<dbReference type="SUPFAM" id="SSF53756">
    <property type="entry name" value="UDP-Glycosyltransferase/glycogen phosphorylase"/>
    <property type="match status" value="1"/>
</dbReference>
<keyword evidence="1" id="KW-0808">Transferase</keyword>
<dbReference type="EMBL" id="CP001769">
    <property type="protein sequence ID" value="ADB42360.1"/>
    <property type="molecule type" value="Genomic_DNA"/>
</dbReference>
<dbReference type="CDD" id="cd03801">
    <property type="entry name" value="GT4_PimA-like"/>
    <property type="match status" value="1"/>
</dbReference>
<name>D2QU78_SPILD</name>
<evidence type="ECO:0000313" key="2">
    <source>
        <dbReference type="Proteomes" id="UP000002028"/>
    </source>
</evidence>
<dbReference type="Pfam" id="PF13692">
    <property type="entry name" value="Glyco_trans_1_4"/>
    <property type="match status" value="1"/>
</dbReference>
<keyword evidence="2" id="KW-1185">Reference proteome</keyword>
<accession>D2QU78</accession>
<gene>
    <name evidence="1" type="ordered locus">Slin_6402</name>
</gene>
<dbReference type="eggNOG" id="COG0438">
    <property type="taxonomic scope" value="Bacteria"/>
</dbReference>
<dbReference type="PANTHER" id="PTHR45947">
    <property type="entry name" value="SULFOQUINOVOSYL TRANSFERASE SQD2"/>
    <property type="match status" value="1"/>
</dbReference>
<reference evidence="1 2" key="1">
    <citation type="journal article" date="2010" name="Stand. Genomic Sci.">
        <title>Complete genome sequence of Spirosoma linguale type strain (1).</title>
        <authorList>
            <person name="Lail K."/>
            <person name="Sikorski J."/>
            <person name="Saunders E."/>
            <person name="Lapidus A."/>
            <person name="Glavina Del Rio T."/>
            <person name="Copeland A."/>
            <person name="Tice H."/>
            <person name="Cheng J.-F."/>
            <person name="Lucas S."/>
            <person name="Nolan M."/>
            <person name="Bruce D."/>
            <person name="Goodwin L."/>
            <person name="Pitluck S."/>
            <person name="Ivanova N."/>
            <person name="Mavromatis K."/>
            <person name="Ovchinnikova G."/>
            <person name="Pati A."/>
            <person name="Chen A."/>
            <person name="Palaniappan K."/>
            <person name="Land M."/>
            <person name="Hauser L."/>
            <person name="Chang Y.-J."/>
            <person name="Jeffries C.D."/>
            <person name="Chain P."/>
            <person name="Brettin T."/>
            <person name="Detter J.C."/>
            <person name="Schuetze A."/>
            <person name="Rohde M."/>
            <person name="Tindall B.J."/>
            <person name="Goeker M."/>
            <person name="Bristow J."/>
            <person name="Eisen J.A."/>
            <person name="Markowitz V."/>
            <person name="Hugenholtz P."/>
            <person name="Kyrpides N.C."/>
            <person name="Klenk H.-P."/>
            <person name="Chen F."/>
        </authorList>
    </citation>
    <scope>NUCLEOTIDE SEQUENCE [LARGE SCALE GENOMIC DNA]</scope>
    <source>
        <strain evidence="2">ATCC 33905 / DSM 74 / LMG 10896 / Claus 1</strain>
    </source>
</reference>
<sequence length="401" mass="45883">MNRKMNVLWLANYPLLENHKGHAASWIRALADAIRQDVELTIVTWKPSIEKDMKAQRDGISYVYLKSPRGIVDLLSASQLKIRKLNEFLKQHSQEFDIIHIHGSENQYLAACASIDIPKVLSIQGIISEYYKIIPELISYRRFYWLLSGYYEKKYCKKLAHFMCRTHWDTGWVNKLNPEAHVHQVWEMIRPEFFSVYDDFTENNNLLYVGGMQSIKGFKEMLQALDLVKASQNVGKLIILGGKPDNMTSVEQLIKKLQLKHVSLNDLDFRGMQDVNGMINAYRDSFCLVHPSYIDNSPNSVCEAQIAGLPVIASAVGGVSSLILDGQTGLLTGLDPNEISQQIIRLWKDKDLQKKLMLTSRQVARERHDPVEIKENVLQTYQEVIGNGMEVFADTKRISIN</sequence>
<dbReference type="GO" id="GO:0016757">
    <property type="term" value="F:glycosyltransferase activity"/>
    <property type="evidence" value="ECO:0007669"/>
    <property type="project" value="TreeGrafter"/>
</dbReference>
<proteinExistence type="predicted"/>
<dbReference type="AlphaFoldDB" id="D2QU78"/>
<dbReference type="Gene3D" id="3.40.50.2000">
    <property type="entry name" value="Glycogen Phosphorylase B"/>
    <property type="match status" value="2"/>
</dbReference>
<dbReference type="RefSeq" id="WP_012930844.1">
    <property type="nucleotide sequence ID" value="NC_013730.1"/>
</dbReference>
<dbReference type="STRING" id="504472.Slin_6402"/>
<organism evidence="1 2">
    <name type="scientific">Spirosoma linguale (strain ATCC 33905 / DSM 74 / LMG 10896 / Claus 1)</name>
    <dbReference type="NCBI Taxonomy" id="504472"/>
    <lineage>
        <taxon>Bacteria</taxon>
        <taxon>Pseudomonadati</taxon>
        <taxon>Bacteroidota</taxon>
        <taxon>Cytophagia</taxon>
        <taxon>Cytophagales</taxon>
        <taxon>Cytophagaceae</taxon>
        <taxon>Spirosoma</taxon>
    </lineage>
</organism>
<dbReference type="InterPro" id="IPR050194">
    <property type="entry name" value="Glycosyltransferase_grp1"/>
</dbReference>
<dbReference type="HOGENOM" id="CLU_053837_0_0_10"/>
<dbReference type="CAZy" id="GT4">
    <property type="family name" value="Glycosyltransferase Family 4"/>
</dbReference>
<protein>
    <submittedName>
        <fullName evidence="1">Glycosyl transferase group 1</fullName>
    </submittedName>
</protein>